<feature type="region of interest" description="Disordered" evidence="16">
    <location>
        <begin position="574"/>
        <end position="601"/>
    </location>
</feature>
<feature type="region of interest" description="Disordered" evidence="16">
    <location>
        <begin position="1"/>
        <end position="107"/>
    </location>
</feature>
<comment type="catalytic activity">
    <reaction evidence="15">
        <text>ATP + H2O = ADP + phosphate + H(+)</text>
        <dbReference type="Rhea" id="RHEA:13065"/>
        <dbReference type="ChEBI" id="CHEBI:15377"/>
        <dbReference type="ChEBI" id="CHEBI:15378"/>
        <dbReference type="ChEBI" id="CHEBI:30616"/>
        <dbReference type="ChEBI" id="CHEBI:43474"/>
        <dbReference type="ChEBI" id="CHEBI:456216"/>
        <dbReference type="EC" id="3.6.4.12"/>
    </reaction>
    <physiologicalReaction direction="left-to-right" evidence="15">
        <dbReference type="Rhea" id="RHEA:13066"/>
    </physiologicalReaction>
</comment>
<evidence type="ECO:0000256" key="6">
    <source>
        <dbReference type="ARBA" id="ARBA00022741"/>
    </source>
</evidence>
<organism evidence="20 21">
    <name type="scientific">Hymenoscyphus albidus</name>
    <dbReference type="NCBI Taxonomy" id="595503"/>
    <lineage>
        <taxon>Eukaryota</taxon>
        <taxon>Fungi</taxon>
        <taxon>Dikarya</taxon>
        <taxon>Ascomycota</taxon>
        <taxon>Pezizomycotina</taxon>
        <taxon>Leotiomycetes</taxon>
        <taxon>Helotiales</taxon>
        <taxon>Helotiaceae</taxon>
        <taxon>Hymenoscyphus</taxon>
    </lineage>
</organism>
<dbReference type="InterPro" id="IPR038718">
    <property type="entry name" value="SNF2-like_sf"/>
</dbReference>
<feature type="region of interest" description="Disordered" evidence="16">
    <location>
        <begin position="383"/>
        <end position="427"/>
    </location>
</feature>
<feature type="compositionally biased region" description="Low complexity" evidence="16">
    <location>
        <begin position="1217"/>
        <end position="1227"/>
    </location>
</feature>
<feature type="compositionally biased region" description="Polar residues" evidence="16">
    <location>
        <begin position="24"/>
        <end position="41"/>
    </location>
</feature>
<evidence type="ECO:0000256" key="8">
    <source>
        <dbReference type="ARBA" id="ARBA00022801"/>
    </source>
</evidence>
<feature type="compositionally biased region" description="Polar residues" evidence="16">
    <location>
        <begin position="237"/>
        <end position="260"/>
    </location>
</feature>
<feature type="domain" description="CUE" evidence="17">
    <location>
        <begin position="300"/>
        <end position="343"/>
    </location>
</feature>
<dbReference type="PANTHER" id="PTHR10799">
    <property type="entry name" value="SNF2/RAD54 HELICASE FAMILY"/>
    <property type="match status" value="1"/>
</dbReference>
<evidence type="ECO:0000256" key="15">
    <source>
        <dbReference type="ARBA" id="ARBA00048432"/>
    </source>
</evidence>
<dbReference type="EMBL" id="CAJVRM010000743">
    <property type="protein sequence ID" value="CAG8983908.1"/>
    <property type="molecule type" value="Genomic_DNA"/>
</dbReference>
<dbReference type="CDD" id="cd17998">
    <property type="entry name" value="DEXHc_SMARCAD1"/>
    <property type="match status" value="1"/>
</dbReference>
<keyword evidence="7" id="KW-0227">DNA damage</keyword>
<feature type="domain" description="Helicase C-terminal" evidence="19">
    <location>
        <begin position="999"/>
        <end position="1181"/>
    </location>
</feature>
<evidence type="ECO:0000256" key="7">
    <source>
        <dbReference type="ARBA" id="ARBA00022763"/>
    </source>
</evidence>
<evidence type="ECO:0000259" key="19">
    <source>
        <dbReference type="PROSITE" id="PS51194"/>
    </source>
</evidence>
<feature type="region of interest" description="Disordered" evidence="16">
    <location>
        <begin position="122"/>
        <end position="262"/>
    </location>
</feature>
<dbReference type="GO" id="GO:0005524">
    <property type="term" value="F:ATP binding"/>
    <property type="evidence" value="ECO:0007669"/>
    <property type="project" value="UniProtKB-KW"/>
</dbReference>
<evidence type="ECO:0000256" key="9">
    <source>
        <dbReference type="ARBA" id="ARBA00022806"/>
    </source>
</evidence>
<keyword evidence="8" id="KW-0378">Hydrolase</keyword>
<dbReference type="InterPro" id="IPR049730">
    <property type="entry name" value="SNF2/RAD54-like_C"/>
</dbReference>
<dbReference type="FunFam" id="3.40.50.300:FF:002881">
    <property type="entry name" value="Putative snf2 family helicase atpase protein"/>
    <property type="match status" value="1"/>
</dbReference>
<dbReference type="Pfam" id="PF00176">
    <property type="entry name" value="SNF2-rel_dom"/>
    <property type="match status" value="1"/>
</dbReference>
<dbReference type="AlphaFoldDB" id="A0A9N9Q306"/>
<dbReference type="InterPro" id="IPR014001">
    <property type="entry name" value="Helicase_ATP-bd"/>
</dbReference>
<comment type="subcellular location">
    <subcellularLocation>
        <location evidence="2">Chromosome</location>
    </subcellularLocation>
    <subcellularLocation>
        <location evidence="1">Nucleus</location>
    </subcellularLocation>
</comment>
<keyword evidence="14" id="KW-0539">Nucleus</keyword>
<evidence type="ECO:0000256" key="10">
    <source>
        <dbReference type="ARBA" id="ARBA00022840"/>
    </source>
</evidence>
<dbReference type="GO" id="GO:0016787">
    <property type="term" value="F:hydrolase activity"/>
    <property type="evidence" value="ECO:0007669"/>
    <property type="project" value="UniProtKB-KW"/>
</dbReference>
<dbReference type="Gene3D" id="3.40.50.300">
    <property type="entry name" value="P-loop containing nucleotide triphosphate hydrolases"/>
    <property type="match status" value="2"/>
</dbReference>
<evidence type="ECO:0000256" key="5">
    <source>
        <dbReference type="ARBA" id="ARBA00022454"/>
    </source>
</evidence>
<dbReference type="PROSITE" id="PS51194">
    <property type="entry name" value="HELICASE_CTER"/>
    <property type="match status" value="1"/>
</dbReference>
<feature type="compositionally biased region" description="Low complexity" evidence="16">
    <location>
        <begin position="583"/>
        <end position="593"/>
    </location>
</feature>
<evidence type="ECO:0000256" key="14">
    <source>
        <dbReference type="ARBA" id="ARBA00023242"/>
    </source>
</evidence>
<keyword evidence="21" id="KW-1185">Reference proteome</keyword>
<evidence type="ECO:0000256" key="1">
    <source>
        <dbReference type="ARBA" id="ARBA00004123"/>
    </source>
</evidence>
<gene>
    <name evidence="20" type="ORF">HYALB_00005548</name>
</gene>
<dbReference type="FunFam" id="3.40.50.10810:FF:000014">
    <property type="entry name" value="SWI/SNF-related matrix-associated actin-dependent regulator of chromatin subfamily A containing DEAD/H box 1"/>
    <property type="match status" value="1"/>
</dbReference>
<dbReference type="InterPro" id="IPR000330">
    <property type="entry name" value="SNF2_N"/>
</dbReference>
<dbReference type="EC" id="3.6.4.12" evidence="4"/>
<reference evidence="20" key="1">
    <citation type="submission" date="2021-07" db="EMBL/GenBank/DDBJ databases">
        <authorList>
            <person name="Durling M."/>
        </authorList>
    </citation>
    <scope>NUCLEOTIDE SEQUENCE</scope>
</reference>
<dbReference type="InterPro" id="IPR027417">
    <property type="entry name" value="P-loop_NTPase"/>
</dbReference>
<feature type="domain" description="Helicase ATP-binding" evidence="18">
    <location>
        <begin position="637"/>
        <end position="804"/>
    </location>
</feature>
<dbReference type="InterPro" id="IPR001650">
    <property type="entry name" value="Helicase_C-like"/>
</dbReference>
<keyword evidence="6" id="KW-0547">Nucleotide-binding</keyword>
<feature type="region of interest" description="Disordered" evidence="16">
    <location>
        <begin position="1163"/>
        <end position="1248"/>
    </location>
</feature>
<dbReference type="GO" id="GO:0005694">
    <property type="term" value="C:chromosome"/>
    <property type="evidence" value="ECO:0007669"/>
    <property type="project" value="UniProtKB-SubCell"/>
</dbReference>
<dbReference type="GO" id="GO:0140658">
    <property type="term" value="F:ATP-dependent chromatin remodeler activity"/>
    <property type="evidence" value="ECO:0007669"/>
    <property type="project" value="UniProtKB-ARBA"/>
</dbReference>
<dbReference type="GO" id="GO:0005634">
    <property type="term" value="C:nucleus"/>
    <property type="evidence" value="ECO:0007669"/>
    <property type="project" value="UniProtKB-SubCell"/>
</dbReference>
<evidence type="ECO:0000313" key="21">
    <source>
        <dbReference type="Proteomes" id="UP000701801"/>
    </source>
</evidence>
<protein>
    <recommendedName>
        <fullName evidence="4">DNA helicase</fullName>
        <ecNumber evidence="4">3.6.4.12</ecNumber>
    </recommendedName>
</protein>
<dbReference type="CDD" id="cd18793">
    <property type="entry name" value="SF2_C_SNF"/>
    <property type="match status" value="1"/>
</dbReference>
<keyword evidence="12" id="KW-0238">DNA-binding</keyword>
<evidence type="ECO:0000256" key="4">
    <source>
        <dbReference type="ARBA" id="ARBA00012551"/>
    </source>
</evidence>
<sequence length="1248" mass="138718">MAFNLGAKGGMLIPDSPAVKRQKTNGGYNDSTSNSPAVTRYNSEEDSGDDLLAGYVPDTPKRPHETQATQIIAKGLTSAYETQPTQLLSKPTSAFETQPTQILGRPPVFETQPTQILDRVASSPATPASVQVPVSSPFTGRDQPTPKQPTPQQKQNASVPPPRSLASSMAPAGTAYKPPAGIITKPTPFSIDLLDSDEDDGPKFAGGDSDSDDGRLAKANIKPSTFAPRSVGDGSFGSMSGNSVRPASAFSSRSNPTVSRGNAKFNEIVKNAAYRPGQQNRPDRARPILDISMREITNGDIRDNIYRIREVFPSTTVHTAREALLNCRGNLDDAMNMIAKASEDVQVISDDELSRPTTFPPKQEPQMKRGLDMPTKSIRDKYSSTQAMSAHRPGPSTPVANQKKRKLMKGRKNVTPGDPSPAKPITVEDDEEEPIALDYETDDSAIASEEEEDPELEARLLKYLNSCSVEELVELTNITTESSEMMVAARPFRSLDAARAVENSKPLKNGRKSTKAPIGTKIVDTAQDMFSGYEAIDILVSRCEALGKPLAEEMATWGFDVFGASKDGELEMTSLEDEDVRDSGIGSPTSTGSPKDDDEIRTATRKRSHANFLKKPNMMADDCVLKDYQVVGLNWLALMYRRKLSCILADEMGLGKTCQVIAFLSHLVESGNPGPHLVVCPGSTLENWLRECNRFAPQLVVEPYHGLQKERVEMAQAILDNRREINIVVTTYDMAQKKEDNKFMRRLNPDVCVYDEGHYLKNVNSLRYQGLVKIPATFRLLLTGTPLQNNLQELAALLAFIMPTVFQERAEDLNYIFKAKAKTGDKDHAALLSAQRIARARSMLTPFVLRRKKAQVLKHLPSKTCRVEYATLHETQRKIYDGHINQARERARLRVEGAKIPKNANDENNPLMQLRKAAIHPMLFRRHFTNEKIEKMADILRKKLPGDFPSDKNHKREHLIEEMRSGSDFWLHRWCYDFECIRKFDVPDLEWMNSGKVESMLKLVKQYKENGDRVLIFSQFALVLDILEAVFNSSLIVFTRIDGSTKIDERQSLIDTFRDDESITVFLLTTKAGGTGINLMYANKVIIFDGSFNPQDDRQAENRAHRVGQTRDVEVVRLVTKNTVEEAIYALGQSKLELDGRVAGDDEAAAEVAGEKAVSKMLLEGIGREDEEDKKPDKDVKKVEEKKDGDEKVQETTKKGEKEKLPGRQKSIVDMMAGSSSSSQGQAKGKEKADEDSKGDACLRRLWM</sequence>
<dbReference type="Pfam" id="PF00271">
    <property type="entry name" value="Helicase_C"/>
    <property type="match status" value="1"/>
</dbReference>
<comment type="similarity">
    <text evidence="3">Belongs to the SNF2/RAD54 helicase family.</text>
</comment>
<dbReference type="OrthoDB" id="5857104at2759"/>
<evidence type="ECO:0000256" key="16">
    <source>
        <dbReference type="SAM" id="MobiDB-lite"/>
    </source>
</evidence>
<evidence type="ECO:0000256" key="2">
    <source>
        <dbReference type="ARBA" id="ARBA00004286"/>
    </source>
</evidence>
<keyword evidence="11" id="KW-0156">Chromatin regulator</keyword>
<feature type="compositionally biased region" description="Basic and acidic residues" evidence="16">
    <location>
        <begin position="1228"/>
        <end position="1248"/>
    </location>
</feature>
<dbReference type="SMART" id="SM00487">
    <property type="entry name" value="DEXDc"/>
    <property type="match status" value="1"/>
</dbReference>
<dbReference type="SUPFAM" id="SSF52540">
    <property type="entry name" value="P-loop containing nucleoside triphosphate hydrolases"/>
    <property type="match status" value="2"/>
</dbReference>
<dbReference type="SMART" id="SM00490">
    <property type="entry name" value="HELICc"/>
    <property type="match status" value="1"/>
</dbReference>
<dbReference type="GO" id="GO:0043130">
    <property type="term" value="F:ubiquitin binding"/>
    <property type="evidence" value="ECO:0007669"/>
    <property type="project" value="InterPro"/>
</dbReference>
<dbReference type="GO" id="GO:0003678">
    <property type="term" value="F:DNA helicase activity"/>
    <property type="evidence" value="ECO:0007669"/>
    <property type="project" value="UniProtKB-EC"/>
</dbReference>
<dbReference type="InterPro" id="IPR003892">
    <property type="entry name" value="CUE"/>
</dbReference>
<evidence type="ECO:0000256" key="3">
    <source>
        <dbReference type="ARBA" id="ARBA00007025"/>
    </source>
</evidence>
<dbReference type="Proteomes" id="UP000701801">
    <property type="component" value="Unassembled WGS sequence"/>
</dbReference>
<feature type="compositionally biased region" description="Basic residues" evidence="16">
    <location>
        <begin position="402"/>
        <end position="412"/>
    </location>
</feature>
<keyword evidence="9" id="KW-0347">Helicase</keyword>
<dbReference type="PROSITE" id="PS51140">
    <property type="entry name" value="CUE"/>
    <property type="match status" value="1"/>
</dbReference>
<feature type="compositionally biased region" description="Basic and acidic residues" evidence="16">
    <location>
        <begin position="1173"/>
        <end position="1206"/>
    </location>
</feature>
<dbReference type="Gene3D" id="3.40.50.10810">
    <property type="entry name" value="Tandem AAA-ATPase domain"/>
    <property type="match status" value="1"/>
</dbReference>
<evidence type="ECO:0000259" key="18">
    <source>
        <dbReference type="PROSITE" id="PS51192"/>
    </source>
</evidence>
<comment type="caution">
    <text evidence="20">The sequence shown here is derived from an EMBL/GenBank/DDBJ whole genome shotgun (WGS) entry which is preliminary data.</text>
</comment>
<dbReference type="GO" id="GO:0006281">
    <property type="term" value="P:DNA repair"/>
    <property type="evidence" value="ECO:0007669"/>
    <property type="project" value="UniProtKB-KW"/>
</dbReference>
<dbReference type="PROSITE" id="PS51192">
    <property type="entry name" value="HELICASE_ATP_BIND_1"/>
    <property type="match status" value="1"/>
</dbReference>
<evidence type="ECO:0000256" key="11">
    <source>
        <dbReference type="ARBA" id="ARBA00022853"/>
    </source>
</evidence>
<proteinExistence type="inferred from homology"/>
<feature type="compositionally biased region" description="Polar residues" evidence="16">
    <location>
        <begin position="123"/>
        <end position="138"/>
    </location>
</feature>
<evidence type="ECO:0000256" key="12">
    <source>
        <dbReference type="ARBA" id="ARBA00023125"/>
    </source>
</evidence>
<keyword evidence="5" id="KW-0158">Chromosome</keyword>
<name>A0A9N9Q306_9HELO</name>
<evidence type="ECO:0000259" key="17">
    <source>
        <dbReference type="PROSITE" id="PS51140"/>
    </source>
</evidence>
<keyword evidence="13" id="KW-0234">DNA repair</keyword>
<dbReference type="CDD" id="cd14279">
    <property type="entry name" value="CUE"/>
    <property type="match status" value="1"/>
</dbReference>
<evidence type="ECO:0000256" key="13">
    <source>
        <dbReference type="ARBA" id="ARBA00023204"/>
    </source>
</evidence>
<keyword evidence="10" id="KW-0067">ATP-binding</keyword>
<accession>A0A9N9Q306</accession>
<evidence type="ECO:0000313" key="20">
    <source>
        <dbReference type="EMBL" id="CAG8983908.1"/>
    </source>
</evidence>
<dbReference type="GO" id="GO:0003677">
    <property type="term" value="F:DNA binding"/>
    <property type="evidence" value="ECO:0007669"/>
    <property type="project" value="UniProtKB-KW"/>
</dbReference>
<feature type="compositionally biased region" description="Polar residues" evidence="16">
    <location>
        <begin position="79"/>
        <end position="101"/>
    </location>
</feature>